<dbReference type="RefSeq" id="XP_008187880.2">
    <property type="nucleotide sequence ID" value="XM_008189658.2"/>
</dbReference>
<protein>
    <submittedName>
        <fullName evidence="1">Uncharacterized protein</fullName>
    </submittedName>
</protein>
<dbReference type="KEGG" id="api:100570611"/>
<evidence type="ECO:0000313" key="2">
    <source>
        <dbReference type="Proteomes" id="UP000007819"/>
    </source>
</evidence>
<dbReference type="OrthoDB" id="6632298at2759"/>
<dbReference type="AlphaFoldDB" id="A0A8R2FC54"/>
<dbReference type="GeneID" id="100570611"/>
<sequence length="156" mass="17987">MSILNCSNRKSLTSQEDLDQMILDVIINAHLPFNLVSHESFKTIISKGYPGRTVLCRQTLMKRIDNSYKVAFDKLKNKLNLVEFVSTTADAWSTFKRSYLGITVHWIDTETFERQSYLLSIKPLKGKHTYDVLARAMESRIFLGFVASRLQPRTSH</sequence>
<reference evidence="2" key="1">
    <citation type="submission" date="2010-06" db="EMBL/GenBank/DDBJ databases">
        <authorList>
            <person name="Jiang H."/>
            <person name="Abraham K."/>
            <person name="Ali S."/>
            <person name="Alsbrooks S.L."/>
            <person name="Anim B.N."/>
            <person name="Anosike U.S."/>
            <person name="Attaway T."/>
            <person name="Bandaranaike D.P."/>
            <person name="Battles P.K."/>
            <person name="Bell S.N."/>
            <person name="Bell A.V."/>
            <person name="Beltran B."/>
            <person name="Bickham C."/>
            <person name="Bustamante Y."/>
            <person name="Caleb T."/>
            <person name="Canada A."/>
            <person name="Cardenas V."/>
            <person name="Carter K."/>
            <person name="Chacko J."/>
            <person name="Chandrabose M.N."/>
            <person name="Chavez D."/>
            <person name="Chavez A."/>
            <person name="Chen L."/>
            <person name="Chu H.-S."/>
            <person name="Claassen K.J."/>
            <person name="Cockrell R."/>
            <person name="Collins M."/>
            <person name="Cooper J.A."/>
            <person name="Cree A."/>
            <person name="Curry S.M."/>
            <person name="Da Y."/>
            <person name="Dao M.D."/>
            <person name="Das B."/>
            <person name="Davila M.-L."/>
            <person name="Davy-Carroll L."/>
            <person name="Denson S."/>
            <person name="Dinh H."/>
            <person name="Ebong V.E."/>
            <person name="Edwards J.R."/>
            <person name="Egan A."/>
            <person name="El-Daye J."/>
            <person name="Escobedo L."/>
            <person name="Fernandez S."/>
            <person name="Fernando P.R."/>
            <person name="Flagg N."/>
            <person name="Forbes L.D."/>
            <person name="Fowler R.G."/>
            <person name="Fu Q."/>
            <person name="Gabisi R.A."/>
            <person name="Ganer J."/>
            <person name="Garbino Pronczuk A."/>
            <person name="Garcia R.M."/>
            <person name="Garner T."/>
            <person name="Garrett T.E."/>
            <person name="Gonzalez D.A."/>
            <person name="Hamid H."/>
            <person name="Hawkins E.S."/>
            <person name="Hirani K."/>
            <person name="Hogues M.E."/>
            <person name="Hollins B."/>
            <person name="Hsiao C.-H."/>
            <person name="Jabil R."/>
            <person name="James M.L."/>
            <person name="Jhangiani S.N."/>
            <person name="Johnson B."/>
            <person name="Johnson Q."/>
            <person name="Joshi V."/>
            <person name="Kalu J.B."/>
            <person name="Kam C."/>
            <person name="Kashfia A."/>
            <person name="Keebler J."/>
            <person name="Kisamo H."/>
            <person name="Kovar C.L."/>
            <person name="Lago L.A."/>
            <person name="Lai C.-Y."/>
            <person name="Laidlaw J."/>
            <person name="Lara F."/>
            <person name="Le T.-K."/>
            <person name="Lee S.L."/>
            <person name="Legall F.H."/>
            <person name="Lemon S.J."/>
            <person name="Lewis L.R."/>
            <person name="Li B."/>
            <person name="Liu Y."/>
            <person name="Liu Y.-S."/>
            <person name="Lopez J."/>
            <person name="Lozado R.J."/>
            <person name="Lu J."/>
            <person name="Madu R.C."/>
            <person name="Maheshwari M."/>
            <person name="Maheshwari R."/>
            <person name="Malloy K."/>
            <person name="Martinez E."/>
            <person name="Mathew T."/>
            <person name="Mercado I.C."/>
            <person name="Mercado C."/>
            <person name="Meyer B."/>
            <person name="Montgomery K."/>
            <person name="Morgan M.B."/>
            <person name="Munidasa M."/>
            <person name="Nazareth L.V."/>
            <person name="Nelson J."/>
            <person name="Ng B.M."/>
            <person name="Nguyen N.B."/>
            <person name="Nguyen P.Q."/>
            <person name="Nguyen T."/>
            <person name="Obregon M."/>
            <person name="Okwuonu G.O."/>
            <person name="Onwere C.G."/>
            <person name="Orozco G."/>
            <person name="Parra A."/>
            <person name="Patel S."/>
            <person name="Patil S."/>
            <person name="Perez A."/>
            <person name="Perez Y."/>
            <person name="Pham C."/>
            <person name="Primus E.L."/>
            <person name="Pu L.-L."/>
            <person name="Puazo M."/>
            <person name="Qin X."/>
            <person name="Quiroz J.B."/>
            <person name="Reese J."/>
            <person name="Richards S."/>
            <person name="Rives C.M."/>
            <person name="Robberts R."/>
            <person name="Ruiz S.J."/>
            <person name="Ruiz M.J."/>
            <person name="Santibanez J."/>
            <person name="Schneider B.W."/>
            <person name="Sisson I."/>
            <person name="Smith M."/>
            <person name="Sodergren E."/>
            <person name="Song X.-Z."/>
            <person name="Song B.B."/>
            <person name="Summersgill H."/>
            <person name="Thelus R."/>
            <person name="Thornton R.D."/>
            <person name="Trejos Z.Y."/>
            <person name="Usmani K."/>
            <person name="Vattathil S."/>
            <person name="Villasana D."/>
            <person name="Walker D.L."/>
            <person name="Wang S."/>
            <person name="Wang K."/>
            <person name="White C.S."/>
            <person name="Williams A.C."/>
            <person name="Williamson J."/>
            <person name="Wilson K."/>
            <person name="Woghiren I.O."/>
            <person name="Woodworth J.R."/>
            <person name="Worley K.C."/>
            <person name="Wright R.A."/>
            <person name="Wu W."/>
            <person name="Young L."/>
            <person name="Zhang L."/>
            <person name="Zhang J."/>
            <person name="Zhu Y."/>
            <person name="Muzny D.M."/>
            <person name="Weinstock G."/>
            <person name="Gibbs R.A."/>
        </authorList>
    </citation>
    <scope>NUCLEOTIDE SEQUENCE [LARGE SCALE GENOMIC DNA]</scope>
    <source>
        <strain evidence="2">LSR1</strain>
    </source>
</reference>
<proteinExistence type="predicted"/>
<organism evidence="1 2">
    <name type="scientific">Acyrthosiphon pisum</name>
    <name type="common">Pea aphid</name>
    <dbReference type="NCBI Taxonomy" id="7029"/>
    <lineage>
        <taxon>Eukaryota</taxon>
        <taxon>Metazoa</taxon>
        <taxon>Ecdysozoa</taxon>
        <taxon>Arthropoda</taxon>
        <taxon>Hexapoda</taxon>
        <taxon>Insecta</taxon>
        <taxon>Pterygota</taxon>
        <taxon>Neoptera</taxon>
        <taxon>Paraneoptera</taxon>
        <taxon>Hemiptera</taxon>
        <taxon>Sternorrhyncha</taxon>
        <taxon>Aphidomorpha</taxon>
        <taxon>Aphidoidea</taxon>
        <taxon>Aphididae</taxon>
        <taxon>Macrosiphini</taxon>
        <taxon>Acyrthosiphon</taxon>
    </lineage>
</organism>
<dbReference type="PANTHER" id="PTHR47501">
    <property type="entry name" value="TRANSPOSASE-RELATED"/>
    <property type="match status" value="1"/>
</dbReference>
<name>A0A8R2FC54_ACYPI</name>
<keyword evidence="2" id="KW-1185">Reference proteome</keyword>
<dbReference type="Proteomes" id="UP000007819">
    <property type="component" value="Chromosome A2"/>
</dbReference>
<evidence type="ECO:0000313" key="1">
    <source>
        <dbReference type="EnsemblMetazoa" id="XP_008187880.2"/>
    </source>
</evidence>
<dbReference type="PANTHER" id="PTHR47501:SF5">
    <property type="entry name" value="HAT C-TERMINAL DIMERISATION DOMAIN-CONTAINING PROTEIN"/>
    <property type="match status" value="1"/>
</dbReference>
<accession>A0A8R2FC54</accession>
<dbReference type="EnsemblMetazoa" id="XM_008189658.3">
    <property type="protein sequence ID" value="XP_008187880.2"/>
    <property type="gene ID" value="LOC100570611"/>
</dbReference>
<reference evidence="1" key="2">
    <citation type="submission" date="2022-06" db="UniProtKB">
        <authorList>
            <consortium name="EnsemblMetazoa"/>
        </authorList>
    </citation>
    <scope>IDENTIFICATION</scope>
</reference>